<dbReference type="OrthoDB" id="8091022at2759"/>
<dbReference type="EnsemblMetazoa" id="AAEL022662-RA">
    <property type="protein sequence ID" value="AAEL022662-PA"/>
    <property type="gene ID" value="AAEL022662"/>
</dbReference>
<evidence type="ECO:0000313" key="2">
    <source>
        <dbReference type="EnsemblMetazoa" id="AAEL022662-PA"/>
    </source>
</evidence>
<name>A0A6I8TPT5_AEDAE</name>
<organism evidence="2 4">
    <name type="scientific">Aedes aegypti</name>
    <name type="common">Yellowfever mosquito</name>
    <name type="synonym">Culex aegypti</name>
    <dbReference type="NCBI Taxonomy" id="7159"/>
    <lineage>
        <taxon>Eukaryota</taxon>
        <taxon>Metazoa</taxon>
        <taxon>Ecdysozoa</taxon>
        <taxon>Arthropoda</taxon>
        <taxon>Hexapoda</taxon>
        <taxon>Insecta</taxon>
        <taxon>Pterygota</taxon>
        <taxon>Neoptera</taxon>
        <taxon>Endopterygota</taxon>
        <taxon>Diptera</taxon>
        <taxon>Nematocera</taxon>
        <taxon>Culicoidea</taxon>
        <taxon>Culicidae</taxon>
        <taxon>Culicinae</taxon>
        <taxon>Aedini</taxon>
        <taxon>Aedes</taxon>
        <taxon>Stegomyia</taxon>
    </lineage>
</organism>
<accession>A0A6I8TPT5</accession>
<gene>
    <name evidence="2" type="primary">110678500</name>
    <name evidence="3" type="synonym">110678501</name>
</gene>
<evidence type="ECO:0000313" key="4">
    <source>
        <dbReference type="Proteomes" id="UP000008820"/>
    </source>
</evidence>
<feature type="region of interest" description="Disordered" evidence="1">
    <location>
        <begin position="1"/>
        <end position="51"/>
    </location>
</feature>
<proteinExistence type="predicted"/>
<dbReference type="AlphaFoldDB" id="A0A6I8TPT5"/>
<reference evidence="2" key="2">
    <citation type="submission" date="2020-05" db="UniProtKB">
        <authorList>
            <consortium name="EnsemblMetazoa"/>
        </authorList>
    </citation>
    <scope>IDENTIFICATION</scope>
    <source>
        <strain evidence="2">LVP_AGWG</strain>
    </source>
</reference>
<keyword evidence="4" id="KW-1185">Reference proteome</keyword>
<protein>
    <submittedName>
        <fullName evidence="2">Uncharacterized protein</fullName>
    </submittedName>
</protein>
<dbReference type="EnsemblMetazoa" id="AAEL028200-RA">
    <property type="protein sequence ID" value="AAEL028200-PA"/>
    <property type="gene ID" value="AAEL028200"/>
</dbReference>
<sequence length="304" mass="33615">MLTAASSPPQIPNESLRALEVIPGKNTKGKELRPDQPKSLGPRRTKKHTTKEWNPTALFGTASTVDGVETALKSLSVGASFFKPPSEITIVQSGIRPLTEATINFMADMKVTTQEGNPDRVDDQIVLDHVTQLQVYAKCALARRRGPFERDLVNTIVSQLSVSLKSTAAYLQNIGVCEVAGQQIFPTLSTNPAVQKPPPGWTETKIRTDEGTLFVNIAGIDLPPNVNSFQDLINLPQANRQFFQAGLTNMSDTIVVVPIDLERFTRHQRIIIRRTNVFVIRPSDDEYYSCCIHFKGIANYQTAI</sequence>
<evidence type="ECO:0000256" key="1">
    <source>
        <dbReference type="SAM" id="MobiDB-lite"/>
    </source>
</evidence>
<reference evidence="2 4" key="1">
    <citation type="submission" date="2017-06" db="EMBL/GenBank/DDBJ databases">
        <title>Aedes aegypti genome working group (AGWG) sequencing and assembly.</title>
        <authorList>
            <consortium name="Aedes aegypti Genome Working Group (AGWG)"/>
            <person name="Matthews B.J."/>
        </authorList>
    </citation>
    <scope>NUCLEOTIDE SEQUENCE [LARGE SCALE GENOMIC DNA]</scope>
    <source>
        <strain evidence="2 4">LVP_AGWG</strain>
    </source>
</reference>
<dbReference type="Proteomes" id="UP000008820">
    <property type="component" value="Chromosome 3"/>
</dbReference>
<evidence type="ECO:0000313" key="3">
    <source>
        <dbReference type="EnsemblMetazoa" id="AAEL028200-PA"/>
    </source>
</evidence>